<organism evidence="1 2">
    <name type="scientific">Catellatospora coxensis</name>
    <dbReference type="NCBI Taxonomy" id="310354"/>
    <lineage>
        <taxon>Bacteria</taxon>
        <taxon>Bacillati</taxon>
        <taxon>Actinomycetota</taxon>
        <taxon>Actinomycetes</taxon>
        <taxon>Micromonosporales</taxon>
        <taxon>Micromonosporaceae</taxon>
        <taxon>Catellatospora</taxon>
    </lineage>
</organism>
<dbReference type="AlphaFoldDB" id="A0A8J3KTX4"/>
<proteinExistence type="predicted"/>
<evidence type="ECO:0000313" key="1">
    <source>
        <dbReference type="EMBL" id="GIG08543.1"/>
    </source>
</evidence>
<keyword evidence="2" id="KW-1185">Reference proteome</keyword>
<name>A0A8J3KTX4_9ACTN</name>
<protein>
    <submittedName>
        <fullName evidence="1">Uncharacterized protein</fullName>
    </submittedName>
</protein>
<accession>A0A8J3KTX4</accession>
<reference evidence="1 2" key="1">
    <citation type="submission" date="2021-01" db="EMBL/GenBank/DDBJ databases">
        <title>Whole genome shotgun sequence of Catellatospora coxensis NBRC 107359.</title>
        <authorList>
            <person name="Komaki H."/>
            <person name="Tamura T."/>
        </authorList>
    </citation>
    <scope>NUCLEOTIDE SEQUENCE [LARGE SCALE GENOMIC DNA]</scope>
    <source>
        <strain evidence="1 2">NBRC 107359</strain>
    </source>
</reference>
<dbReference type="RefSeq" id="WP_203694857.1">
    <property type="nucleotide sequence ID" value="NZ_BAAALC010000048.1"/>
</dbReference>
<dbReference type="Proteomes" id="UP000630887">
    <property type="component" value="Unassembled WGS sequence"/>
</dbReference>
<evidence type="ECO:0000313" key="2">
    <source>
        <dbReference type="Proteomes" id="UP000630887"/>
    </source>
</evidence>
<dbReference type="EMBL" id="BONI01000049">
    <property type="protein sequence ID" value="GIG08543.1"/>
    <property type="molecule type" value="Genomic_DNA"/>
</dbReference>
<gene>
    <name evidence="1" type="ORF">Cco03nite_52430</name>
</gene>
<comment type="caution">
    <text evidence="1">The sequence shown here is derived from an EMBL/GenBank/DDBJ whole genome shotgun (WGS) entry which is preliminary data.</text>
</comment>
<sequence length="73" mass="7808">MPVSADLAKLLDKEYQDKSLEEIVNAPVAALAGVSERAAEHIKDALGVKTIGELGRSPYFRAARAIVDLTDAK</sequence>